<dbReference type="AlphaFoldDB" id="A0ABD1PE15"/>
<evidence type="ECO:0000313" key="11">
    <source>
        <dbReference type="Proteomes" id="UP001604336"/>
    </source>
</evidence>
<dbReference type="NCBIfam" id="TIGR01557">
    <property type="entry name" value="myb_SHAQKYF"/>
    <property type="match status" value="1"/>
</dbReference>
<dbReference type="PANTHER" id="PTHR12802:SF175">
    <property type="entry name" value="PROTEIN REVEILLE 2"/>
    <property type="match status" value="1"/>
</dbReference>
<evidence type="ECO:0000256" key="4">
    <source>
        <dbReference type="ARBA" id="ARBA00023163"/>
    </source>
</evidence>
<dbReference type="Proteomes" id="UP001604336">
    <property type="component" value="Unassembled WGS sequence"/>
</dbReference>
<dbReference type="Pfam" id="PF00249">
    <property type="entry name" value="Myb_DNA-binding"/>
    <property type="match status" value="1"/>
</dbReference>
<feature type="region of interest" description="Disordered" evidence="6">
    <location>
        <begin position="290"/>
        <end position="315"/>
    </location>
</feature>
<dbReference type="GO" id="GO:0005634">
    <property type="term" value="C:nucleus"/>
    <property type="evidence" value="ECO:0007669"/>
    <property type="project" value="UniProtKB-SubCell"/>
</dbReference>
<dbReference type="InterPro" id="IPR001005">
    <property type="entry name" value="SANT/Myb"/>
</dbReference>
<keyword evidence="2" id="KW-0805">Transcription regulation</keyword>
<evidence type="ECO:0000256" key="5">
    <source>
        <dbReference type="ARBA" id="ARBA00023242"/>
    </source>
</evidence>
<dbReference type="SUPFAM" id="SSF46689">
    <property type="entry name" value="Homeodomain-like"/>
    <property type="match status" value="1"/>
</dbReference>
<keyword evidence="5" id="KW-0539">Nucleus</keyword>
<keyword evidence="3" id="KW-0238">DNA-binding</keyword>
<evidence type="ECO:0000259" key="7">
    <source>
        <dbReference type="PROSITE" id="PS50090"/>
    </source>
</evidence>
<feature type="region of interest" description="Disordered" evidence="6">
    <location>
        <begin position="100"/>
        <end position="153"/>
    </location>
</feature>
<dbReference type="InterPro" id="IPR017884">
    <property type="entry name" value="SANT_dom"/>
</dbReference>
<dbReference type="FunFam" id="1.10.10.60:FF:000023">
    <property type="entry name" value="protein REVEILLE 6 isoform X1"/>
    <property type="match status" value="1"/>
</dbReference>
<keyword evidence="11" id="KW-1185">Reference proteome</keyword>
<dbReference type="PROSITE" id="PS50090">
    <property type="entry name" value="MYB_LIKE"/>
    <property type="match status" value="1"/>
</dbReference>
<evidence type="ECO:0000256" key="1">
    <source>
        <dbReference type="ARBA" id="ARBA00004123"/>
    </source>
</evidence>
<evidence type="ECO:0000313" key="10">
    <source>
        <dbReference type="EMBL" id="KAL2461864.1"/>
    </source>
</evidence>
<dbReference type="GO" id="GO:0003677">
    <property type="term" value="F:DNA binding"/>
    <property type="evidence" value="ECO:0007669"/>
    <property type="project" value="UniProtKB-KW"/>
</dbReference>
<dbReference type="PROSITE" id="PS51293">
    <property type="entry name" value="SANT"/>
    <property type="match status" value="1"/>
</dbReference>
<keyword evidence="4" id="KW-0804">Transcription</keyword>
<feature type="domain" description="Myb-like" evidence="7">
    <location>
        <begin position="46"/>
        <end position="96"/>
    </location>
</feature>
<organism evidence="10 11">
    <name type="scientific">Abeliophyllum distichum</name>
    <dbReference type="NCBI Taxonomy" id="126358"/>
    <lineage>
        <taxon>Eukaryota</taxon>
        <taxon>Viridiplantae</taxon>
        <taxon>Streptophyta</taxon>
        <taxon>Embryophyta</taxon>
        <taxon>Tracheophyta</taxon>
        <taxon>Spermatophyta</taxon>
        <taxon>Magnoliopsida</taxon>
        <taxon>eudicotyledons</taxon>
        <taxon>Gunneridae</taxon>
        <taxon>Pentapetalae</taxon>
        <taxon>asterids</taxon>
        <taxon>lamiids</taxon>
        <taxon>Lamiales</taxon>
        <taxon>Oleaceae</taxon>
        <taxon>Forsythieae</taxon>
        <taxon>Abeliophyllum</taxon>
    </lineage>
</organism>
<dbReference type="InterPro" id="IPR009057">
    <property type="entry name" value="Homeodomain-like_sf"/>
</dbReference>
<comment type="caution">
    <text evidence="10">The sequence shown here is derived from an EMBL/GenBank/DDBJ whole genome shotgun (WGS) entry which is preliminary data.</text>
</comment>
<dbReference type="GO" id="GO:0010468">
    <property type="term" value="P:regulation of gene expression"/>
    <property type="evidence" value="ECO:0007669"/>
    <property type="project" value="UniProtKB-ARBA"/>
</dbReference>
<proteinExistence type="predicted"/>
<dbReference type="SMART" id="SM00717">
    <property type="entry name" value="SANT"/>
    <property type="match status" value="1"/>
</dbReference>
<comment type="subcellular location">
    <subcellularLocation>
        <location evidence="1">Nucleus</location>
    </subcellularLocation>
</comment>
<evidence type="ECO:0000256" key="6">
    <source>
        <dbReference type="SAM" id="MobiDB-lite"/>
    </source>
</evidence>
<gene>
    <name evidence="10" type="ORF">Adt_45284</name>
</gene>
<accession>A0ABD1PE15</accession>
<feature type="domain" description="HTH myb-type" evidence="9">
    <location>
        <begin position="46"/>
        <end position="100"/>
    </location>
</feature>
<dbReference type="PROSITE" id="PS51294">
    <property type="entry name" value="HTH_MYB"/>
    <property type="match status" value="1"/>
</dbReference>
<dbReference type="InterPro" id="IPR017930">
    <property type="entry name" value="Myb_dom"/>
</dbReference>
<protein>
    <submittedName>
        <fullName evidence="10">Protein REVEILLE 1</fullName>
    </submittedName>
</protein>
<evidence type="ECO:0000259" key="8">
    <source>
        <dbReference type="PROSITE" id="PS51293"/>
    </source>
</evidence>
<feature type="domain" description="SANT" evidence="8">
    <location>
        <begin position="49"/>
        <end position="100"/>
    </location>
</feature>
<evidence type="ECO:0000256" key="2">
    <source>
        <dbReference type="ARBA" id="ARBA00023015"/>
    </source>
</evidence>
<dbReference type="EMBL" id="JBFOLK010000014">
    <property type="protein sequence ID" value="KAL2461864.1"/>
    <property type="molecule type" value="Genomic_DNA"/>
</dbReference>
<name>A0ABD1PE15_9LAMI</name>
<sequence length="469" mass="51979">MVAESQDQAGVTSQDASCVLSTQWETPNALAAKGNGYMPKVRKTYTITKQRERWTEEEHQRFLEALKLYGRAWRQIEEHVGTKTAIQIRSHAQKFFAKVTRDSSNDAEGSVNPIEIPPPRPKKKPLNPYPRKIVDSSKTESMVSHQPERSPSPYISAAERENLSPTSVLSAVRSDAFESAEAHTSPASCATDAHSANLLSTENDNEFVKFGLAAEEEKDVHLSFQISRASIPDNKSSRASIPDNKSAMKFDFFTQDTACSMEYPATEEPHASIKLFGKTVVVRDAPKQSLAVAENSKSPPDAIDENSDFYSEKPVRGSTSNNLYSQVDFGFVSNSVNPPCWLPQHSLSNMYGNMENHSSFPLCVYYKGLVYPYVSSCIPIAAENAVDSPLMEELQTKRTSADCDGRSVIEVNSERRECDSIESQCLLNSGKEKYTKGFAPYKRCVAEGDMNSSMSVLEEQSGQRARVCS</sequence>
<evidence type="ECO:0000259" key="9">
    <source>
        <dbReference type="PROSITE" id="PS51294"/>
    </source>
</evidence>
<dbReference type="CDD" id="cd00167">
    <property type="entry name" value="SANT"/>
    <property type="match status" value="1"/>
</dbReference>
<dbReference type="Gene3D" id="1.10.10.60">
    <property type="entry name" value="Homeodomain-like"/>
    <property type="match status" value="1"/>
</dbReference>
<reference evidence="11" key="1">
    <citation type="submission" date="2024-07" db="EMBL/GenBank/DDBJ databases">
        <title>Two chromosome-level genome assemblies of Korean endemic species Abeliophyllum distichum and Forsythia ovata (Oleaceae).</title>
        <authorList>
            <person name="Jang H."/>
        </authorList>
    </citation>
    <scope>NUCLEOTIDE SEQUENCE [LARGE SCALE GENOMIC DNA]</scope>
</reference>
<dbReference type="InterPro" id="IPR006447">
    <property type="entry name" value="Myb_dom_plants"/>
</dbReference>
<dbReference type="PANTHER" id="PTHR12802">
    <property type="entry name" value="SWI/SNF COMPLEX-RELATED"/>
    <property type="match status" value="1"/>
</dbReference>
<evidence type="ECO:0000256" key="3">
    <source>
        <dbReference type="ARBA" id="ARBA00023125"/>
    </source>
</evidence>